<gene>
    <name evidence="1" type="ORF">EJN90_01355</name>
</gene>
<sequence>MNKKDLLMTDFTVKGTFHDMALYSGILYLWKDETSVQMYHWKKWMKQIMLSDLPIYQYALSTQFLSFHIHELEPYFIKEITFPEPVRDFFIFRHQLYYITNKGFFVVTPESALLKKELLLAGDFQALSLSEKNRVILSSMEAGVFEYFLTNQYQHSQDVIHWDKAPTADVLWDGHNILQRNLEQEPFQLLEFHYEKNHLLLTKKREKNQLYIQENFTNTSLNLSEENKNPVSLFEYLSTSDPSNPSGILTKISVQQLPDKYFPNSILDETILYLQEKGKGLYLLLEDEPYLIKKDQYVKFRTFHKSHKYRNHLHLLSSDSIKFLIFNKQS</sequence>
<dbReference type="EMBL" id="CP034465">
    <property type="protein sequence ID" value="AZP03419.1"/>
    <property type="molecule type" value="Genomic_DNA"/>
</dbReference>
<evidence type="ECO:0000313" key="2">
    <source>
        <dbReference type="Proteomes" id="UP000273326"/>
    </source>
</evidence>
<accession>A0A3S9H7S9</accession>
<name>A0A3S9H7S9_9LACT</name>
<proteinExistence type="predicted"/>
<reference evidence="2" key="1">
    <citation type="submission" date="2018-12" db="EMBL/GenBank/DDBJ databases">
        <title>Complete genome sequencing of Jeotgalibaca sp. H21T32.</title>
        <authorList>
            <person name="Bae J.-W."/>
            <person name="Lee S.-Y."/>
        </authorList>
    </citation>
    <scope>NUCLEOTIDE SEQUENCE [LARGE SCALE GENOMIC DNA]</scope>
    <source>
        <strain evidence="2">H21T32</strain>
    </source>
</reference>
<dbReference type="OrthoDB" id="8477882at2"/>
<organism evidence="1 2">
    <name type="scientific">Jeotgalibaca ciconiae</name>
    <dbReference type="NCBI Taxonomy" id="2496265"/>
    <lineage>
        <taxon>Bacteria</taxon>
        <taxon>Bacillati</taxon>
        <taxon>Bacillota</taxon>
        <taxon>Bacilli</taxon>
        <taxon>Lactobacillales</taxon>
        <taxon>Carnobacteriaceae</taxon>
        <taxon>Jeotgalibaca</taxon>
    </lineage>
</organism>
<protein>
    <submittedName>
        <fullName evidence="1">Uncharacterized protein</fullName>
    </submittedName>
</protein>
<dbReference type="AlphaFoldDB" id="A0A3S9H7S9"/>
<dbReference type="Proteomes" id="UP000273326">
    <property type="component" value="Chromosome"/>
</dbReference>
<evidence type="ECO:0000313" key="1">
    <source>
        <dbReference type="EMBL" id="AZP03419.1"/>
    </source>
</evidence>
<keyword evidence="2" id="KW-1185">Reference proteome</keyword>
<dbReference type="RefSeq" id="WP_126108510.1">
    <property type="nucleotide sequence ID" value="NZ_CP034465.1"/>
</dbReference>
<dbReference type="KEGG" id="jeh:EJN90_01355"/>